<evidence type="ECO:0000256" key="1">
    <source>
        <dbReference type="ARBA" id="ARBA00022723"/>
    </source>
</evidence>
<gene>
    <name evidence="5" type="primary">ZCF27_1</name>
    <name evidence="5" type="ORF">SBRCBS47491_000674</name>
</gene>
<dbReference type="Pfam" id="PF00172">
    <property type="entry name" value="Zn_clus"/>
    <property type="match status" value="1"/>
</dbReference>
<reference evidence="5 6" key="1">
    <citation type="submission" date="2024-01" db="EMBL/GenBank/DDBJ databases">
        <authorList>
            <person name="Allen C."/>
            <person name="Tagirdzhanova G."/>
        </authorList>
    </citation>
    <scope>NUCLEOTIDE SEQUENCE [LARGE SCALE GENOMIC DNA]</scope>
</reference>
<evidence type="ECO:0000256" key="2">
    <source>
        <dbReference type="ARBA" id="ARBA00023242"/>
    </source>
</evidence>
<sequence>MSSAEQLQAETSGPQMTGPKRPAPRGTAFYPRKRAVTACQVCRARRTKCDNLKPTCSFCLKTGAVCIQSSVDLSSFDPASLKILERLDDVEGLLKSLASHSGIHSFSTAASGCPSSGQHARKDIQPDLGQTRPVLSSILPERLEDILAWPIFAGDSNSNDALWGVTTDSNTHVIDLQFSTPGTSVADAASVNTPSPTALATLLEDMPQLVSSLVENFFNYVHVKNPILDEAATGRLVSVTTIEGIDWSLKSCLTLLVCALGSIAGPFVPGGGMTSGSRAYANAQALFQAAERRLGACVGSGELMAIQCLFLAGVYMMCVLQPQKAWRFFNTALAACQEFPFLRQPPPDDFSSIQDDDENAALGGCQESVARDKESVLRQALYWSAWKSERELRSELRLPDFNLADRDRGLYPAFFPTPPPPPPQKVTEAPVAWSDLHKKPESPAWYFYLAEISLRRLFSNICAEMLSLRCEQGDDTAFLAAAALAVPTWEMQAQRWIDSLPPMLSLDALFDLENDICRFVLRGHLINLFELIYWPFVVAAITGFDMSLGNSDTQPQRAGAAKPATEKEAADSPFILQLARKGLEAHTRRIIVNEPGFRHRHHGTWYMIRNCERSALILVASAICIARRGCLVEGGPNNEFLAMPDGWRDSVASTVRLLAYWEPEAPDLRKGRRILEVGLRRAVN</sequence>
<dbReference type="CDD" id="cd12148">
    <property type="entry name" value="fungal_TF_MHR"/>
    <property type="match status" value="1"/>
</dbReference>
<dbReference type="PROSITE" id="PS00463">
    <property type="entry name" value="ZN2_CY6_FUNGAL_1"/>
    <property type="match status" value="1"/>
</dbReference>
<dbReference type="InterPro" id="IPR053181">
    <property type="entry name" value="EcdB-like_regulator"/>
</dbReference>
<feature type="region of interest" description="Disordered" evidence="3">
    <location>
        <begin position="1"/>
        <end position="29"/>
    </location>
</feature>
<evidence type="ECO:0000256" key="3">
    <source>
        <dbReference type="SAM" id="MobiDB-lite"/>
    </source>
</evidence>
<dbReference type="Pfam" id="PF04082">
    <property type="entry name" value="Fungal_trans"/>
    <property type="match status" value="1"/>
</dbReference>
<dbReference type="CDD" id="cd00067">
    <property type="entry name" value="GAL4"/>
    <property type="match status" value="1"/>
</dbReference>
<proteinExistence type="predicted"/>
<keyword evidence="6" id="KW-1185">Reference proteome</keyword>
<dbReference type="PANTHER" id="PTHR47785:SF7">
    <property type="entry name" value="ZN(II)2CYS6 TRANSCRIPTION FACTOR (EUROFUNG)"/>
    <property type="match status" value="1"/>
</dbReference>
<dbReference type="PANTHER" id="PTHR47785">
    <property type="entry name" value="ZN(II)2CYS6 TRANSCRIPTION FACTOR (EUROFUNG)-RELATED-RELATED"/>
    <property type="match status" value="1"/>
</dbReference>
<accession>A0ABP0ASL2</accession>
<evidence type="ECO:0000313" key="6">
    <source>
        <dbReference type="Proteomes" id="UP001642406"/>
    </source>
</evidence>
<dbReference type="PROSITE" id="PS50048">
    <property type="entry name" value="ZN2_CY6_FUNGAL_2"/>
    <property type="match status" value="1"/>
</dbReference>
<dbReference type="SMART" id="SM00066">
    <property type="entry name" value="GAL4"/>
    <property type="match status" value="1"/>
</dbReference>
<dbReference type="Proteomes" id="UP001642406">
    <property type="component" value="Unassembled WGS sequence"/>
</dbReference>
<dbReference type="InterPro" id="IPR001138">
    <property type="entry name" value="Zn2Cys6_DnaBD"/>
</dbReference>
<dbReference type="EMBL" id="CAWUHC010000004">
    <property type="protein sequence ID" value="CAK7210149.1"/>
    <property type="molecule type" value="Genomic_DNA"/>
</dbReference>
<dbReference type="Gene3D" id="4.10.240.10">
    <property type="entry name" value="Zn(2)-C6 fungal-type DNA-binding domain"/>
    <property type="match status" value="1"/>
</dbReference>
<feature type="compositionally biased region" description="Polar residues" evidence="3">
    <location>
        <begin position="1"/>
        <end position="15"/>
    </location>
</feature>
<dbReference type="InterPro" id="IPR007219">
    <property type="entry name" value="XnlR_reg_dom"/>
</dbReference>
<keyword evidence="1" id="KW-0479">Metal-binding</keyword>
<evidence type="ECO:0000259" key="4">
    <source>
        <dbReference type="PROSITE" id="PS50048"/>
    </source>
</evidence>
<name>A0ABP0ASL2_9PEZI</name>
<comment type="caution">
    <text evidence="5">The sequence shown here is derived from an EMBL/GenBank/DDBJ whole genome shotgun (WGS) entry which is preliminary data.</text>
</comment>
<organism evidence="5 6">
    <name type="scientific">Sporothrix bragantina</name>
    <dbReference type="NCBI Taxonomy" id="671064"/>
    <lineage>
        <taxon>Eukaryota</taxon>
        <taxon>Fungi</taxon>
        <taxon>Dikarya</taxon>
        <taxon>Ascomycota</taxon>
        <taxon>Pezizomycotina</taxon>
        <taxon>Sordariomycetes</taxon>
        <taxon>Sordariomycetidae</taxon>
        <taxon>Ophiostomatales</taxon>
        <taxon>Ophiostomataceae</taxon>
        <taxon>Sporothrix</taxon>
    </lineage>
</organism>
<feature type="domain" description="Zn(2)-C6 fungal-type" evidence="4">
    <location>
        <begin position="38"/>
        <end position="68"/>
    </location>
</feature>
<dbReference type="InterPro" id="IPR036864">
    <property type="entry name" value="Zn2-C6_fun-type_DNA-bd_sf"/>
</dbReference>
<keyword evidence="2" id="KW-0539">Nucleus</keyword>
<dbReference type="SUPFAM" id="SSF57701">
    <property type="entry name" value="Zn2/Cys6 DNA-binding domain"/>
    <property type="match status" value="1"/>
</dbReference>
<evidence type="ECO:0000313" key="5">
    <source>
        <dbReference type="EMBL" id="CAK7210149.1"/>
    </source>
</evidence>
<protein>
    <submittedName>
        <fullName evidence="5">Zcf27p</fullName>
    </submittedName>
</protein>